<keyword evidence="5 10" id="KW-0175">Coiled coil</keyword>
<feature type="compositionally biased region" description="Basic residues" evidence="11">
    <location>
        <begin position="832"/>
        <end position="851"/>
    </location>
</feature>
<evidence type="ECO:0000256" key="6">
    <source>
        <dbReference type="ARBA" id="ARBA00023242"/>
    </source>
</evidence>
<sequence>MKGRFSTVDLRAILTEIKDSVLGMRVANVYDIDNKTYLIKLVKTDEKKMLLLESGTRLYATSFDWPKNMMPSGFSMKLRKHLRTRRLISIRQLGSDRIVDMQFGENEAAYHLIVELYDRGNLILTDYEYTILNLLRTRTEGDDVRFAVREKYPLELARPTQPLISLESLREVMMEAKSGDALKRTLNSKLVYGPAVLDHCLLKAGFLEGAKVGKDFDVSQDLPQLMAALVEAEKFLEASGSQTCQGYIVQKREKKPKQDGGPAEELLTYAEFHPFQFKQHDKSPCVEFPSFNKAVDEFFSQLESQRLDLKALQQEKVAIKKLENVKKDHERRLETLQKVQDEDKQKAQLIELNLDLVDKAILVVRSAIANQIDWAEIWDIVKEAQTQGDPVASTIKSLKLDSNHITLLLRNPFSGYESDSEGDDDRAAVGREASSDRPMKIDIDLALSAYANAKKYYDQKRHAAKKEQKTIDASEKAVKNAERTTKETLKDVSTVTKINKARKTYWFEKFLWFITSENYLVIAGRDSQQNELIVKRHLKPGDLYVHADLHGATSCVIQNHASSSVPPKSLNEAGTFAICHSAAWDAKVVTSAWYVHHDQVSKTAPTGEYLTTGSFMIRGKKNYLPPSHLILGFGFIFKVDDSCIWRHKDERKVRMAEEDEESVADSQATEDNPEVEIQDDLKSSSSGTESGDEAGPEDCTEDGTDSGNKVSPEASAKQGTVTVQVVEEETKNAKEEEEEEEDSLFPDTGLTFQHVGGGNPEEAINGMNDSKDSNEEEEREDVTEEMERQNGNMENGERFELHRAPSETTEDDMKIYLGDDEMLDLNQLTGNPRHHLSAKQRKELRRKKKQTPHGDEESEDTQYFADRSGQEENQTPLQERPVDNVDQTLRDSQPQDIQPKRGQKAKQKKMRKKYKDQDEEERQMRMELLRSEGNPEKEDKKKKGKKNKQKEQQQRPQSAQQKKQGKGGQAAHAFKDSMVIHEDDATVPIQAHVQEGEVAKDEPESDEEKDAVLAGENIKLVEASSVLDTLTGCPHPEDILLFAIPVCAPYSAMNNFKYKVKLVPGSNKKGKVAKTALGMFTFSKETSSMEKDLFKSVKDADLSRGIPGKVKMSAANLNQLKKKR</sequence>
<evidence type="ECO:0000256" key="4">
    <source>
        <dbReference type="ARBA" id="ARBA00022490"/>
    </source>
</evidence>
<evidence type="ECO:0000256" key="7">
    <source>
        <dbReference type="ARBA" id="ARBA00062982"/>
    </source>
</evidence>
<evidence type="ECO:0000256" key="8">
    <source>
        <dbReference type="ARBA" id="ARBA00071447"/>
    </source>
</evidence>
<dbReference type="Pfam" id="PF11923">
    <property type="entry name" value="NFACT-C"/>
    <property type="match status" value="1"/>
</dbReference>
<keyword evidence="6" id="KW-0539">Nucleus</keyword>
<evidence type="ECO:0000256" key="1">
    <source>
        <dbReference type="ARBA" id="ARBA00004123"/>
    </source>
</evidence>
<dbReference type="Proteomes" id="UP000838412">
    <property type="component" value="Chromosome 4"/>
</dbReference>
<evidence type="ECO:0000256" key="10">
    <source>
        <dbReference type="SAM" id="Coils"/>
    </source>
</evidence>
<dbReference type="Gene3D" id="2.30.310.10">
    <property type="entry name" value="ibrinogen binding protein from staphylococcus aureus domain"/>
    <property type="match status" value="1"/>
</dbReference>
<name>A0A8J9ZSC4_BRALA</name>
<dbReference type="GO" id="GO:0043023">
    <property type="term" value="F:ribosomal large subunit binding"/>
    <property type="evidence" value="ECO:0007669"/>
    <property type="project" value="TreeGrafter"/>
</dbReference>
<dbReference type="OrthoDB" id="207084at2759"/>
<comment type="subunit">
    <text evidence="7">Component of the ribosome quality control complex (RQC), composed of the E3 ubiquitin ligase LTN1, TCF25 and NEMF associated with the 60S ribosomal subunit. The complex probably also contains VCP/p97 and its ubiquitin-binding cofactors. Interacts (via its N-terminus) with XPO1.</text>
</comment>
<feature type="compositionally biased region" description="Acidic residues" evidence="11">
    <location>
        <begin position="690"/>
        <end position="704"/>
    </location>
</feature>
<dbReference type="GO" id="GO:0005634">
    <property type="term" value="C:nucleus"/>
    <property type="evidence" value="ECO:0007669"/>
    <property type="project" value="UniProtKB-SubCell"/>
</dbReference>
<evidence type="ECO:0000259" key="13">
    <source>
        <dbReference type="Pfam" id="PF11923"/>
    </source>
</evidence>
<dbReference type="InterPro" id="IPR008532">
    <property type="entry name" value="NFACT_RNA-bd"/>
</dbReference>
<dbReference type="FunFam" id="2.30.310.10:FF:000001">
    <property type="entry name" value="Nuclear export mediator factor Nemf"/>
    <property type="match status" value="1"/>
</dbReference>
<feature type="domain" description="NFACT protein C-terminal" evidence="13">
    <location>
        <begin position="1023"/>
        <end position="1112"/>
    </location>
</feature>
<dbReference type="Pfam" id="PF05833">
    <property type="entry name" value="NFACT_N"/>
    <property type="match status" value="1"/>
</dbReference>
<feature type="region of interest" description="Disordered" evidence="11">
    <location>
        <begin position="653"/>
        <end position="971"/>
    </location>
</feature>
<dbReference type="AlphaFoldDB" id="A0A8J9ZSC4"/>
<keyword evidence="4" id="KW-0963">Cytoplasm</keyword>
<comment type="similarity">
    <text evidence="3">Belongs to the NEMF family.</text>
</comment>
<evidence type="ECO:0000313" key="15">
    <source>
        <dbReference type="Proteomes" id="UP000838412"/>
    </source>
</evidence>
<feature type="compositionally biased region" description="Basic residues" evidence="11">
    <location>
        <begin position="901"/>
        <end position="914"/>
    </location>
</feature>
<dbReference type="GO" id="GO:0005737">
    <property type="term" value="C:cytoplasm"/>
    <property type="evidence" value="ECO:0007669"/>
    <property type="project" value="UniProtKB-SubCell"/>
</dbReference>
<feature type="compositionally biased region" description="Acidic residues" evidence="11">
    <location>
        <begin position="735"/>
        <end position="744"/>
    </location>
</feature>
<feature type="compositionally biased region" description="Acidic residues" evidence="11">
    <location>
        <begin position="774"/>
        <end position="784"/>
    </location>
</feature>
<feature type="domain" description="NFACT RNA-binding" evidence="12">
    <location>
        <begin position="509"/>
        <end position="619"/>
    </location>
</feature>
<dbReference type="InterPro" id="IPR051608">
    <property type="entry name" value="RQC_Subunit_NEMF"/>
</dbReference>
<evidence type="ECO:0000259" key="12">
    <source>
        <dbReference type="Pfam" id="PF05670"/>
    </source>
</evidence>
<dbReference type="PANTHER" id="PTHR15239:SF6">
    <property type="entry name" value="RIBOSOME QUALITY CONTROL COMPLEX SUBUNIT NEMF"/>
    <property type="match status" value="1"/>
</dbReference>
<evidence type="ECO:0000313" key="14">
    <source>
        <dbReference type="EMBL" id="CAH1261845.1"/>
    </source>
</evidence>
<feature type="compositionally biased region" description="Basic and acidic residues" evidence="11">
    <location>
        <begin position="795"/>
        <end position="805"/>
    </location>
</feature>
<evidence type="ECO:0000256" key="9">
    <source>
        <dbReference type="ARBA" id="ARBA00076869"/>
    </source>
</evidence>
<feature type="coiled-coil region" evidence="10">
    <location>
        <begin position="295"/>
        <end position="346"/>
    </location>
</feature>
<gene>
    <name evidence="14" type="primary">NEMF</name>
    <name evidence="14" type="ORF">BLAG_LOCUS17149</name>
</gene>
<feature type="compositionally biased region" description="Polar residues" evidence="11">
    <location>
        <begin position="885"/>
        <end position="896"/>
    </location>
</feature>
<evidence type="ECO:0000256" key="3">
    <source>
        <dbReference type="ARBA" id="ARBA00008318"/>
    </source>
</evidence>
<reference evidence="14" key="1">
    <citation type="submission" date="2022-01" db="EMBL/GenBank/DDBJ databases">
        <authorList>
            <person name="Braso-Vives M."/>
        </authorList>
    </citation>
    <scope>NUCLEOTIDE SEQUENCE</scope>
</reference>
<dbReference type="EMBL" id="OV696689">
    <property type="protein sequence ID" value="CAH1261845.1"/>
    <property type="molecule type" value="Genomic_DNA"/>
</dbReference>
<dbReference type="GO" id="GO:1990112">
    <property type="term" value="C:RQC complex"/>
    <property type="evidence" value="ECO:0007669"/>
    <property type="project" value="TreeGrafter"/>
</dbReference>
<protein>
    <recommendedName>
        <fullName evidence="8">Ribosome quality control complex subunit NEMF</fullName>
    </recommendedName>
    <alternativeName>
        <fullName evidence="9">Nuclear export mediator factor</fullName>
    </alternativeName>
</protein>
<dbReference type="NCBIfam" id="NF041120">
    <property type="entry name" value="RqcH_arch"/>
    <property type="match status" value="1"/>
</dbReference>
<evidence type="ECO:0000256" key="5">
    <source>
        <dbReference type="ARBA" id="ARBA00023054"/>
    </source>
</evidence>
<dbReference type="GO" id="GO:0000049">
    <property type="term" value="F:tRNA binding"/>
    <property type="evidence" value="ECO:0007669"/>
    <property type="project" value="TreeGrafter"/>
</dbReference>
<dbReference type="Pfam" id="PF05670">
    <property type="entry name" value="NFACT-R_1"/>
    <property type="match status" value="1"/>
</dbReference>
<proteinExistence type="inferred from homology"/>
<feature type="compositionally biased region" description="Basic and acidic residues" evidence="11">
    <location>
        <begin position="922"/>
        <end position="941"/>
    </location>
</feature>
<keyword evidence="15" id="KW-1185">Reference proteome</keyword>
<dbReference type="InterPro" id="IPR021846">
    <property type="entry name" value="NFACT-C"/>
</dbReference>
<dbReference type="PANTHER" id="PTHR15239">
    <property type="entry name" value="NUCLEAR EXPORT MEDIATOR FACTOR NEMF"/>
    <property type="match status" value="1"/>
</dbReference>
<evidence type="ECO:0000256" key="2">
    <source>
        <dbReference type="ARBA" id="ARBA00004496"/>
    </source>
</evidence>
<accession>A0A8J9ZSC4</accession>
<comment type="subcellular location">
    <subcellularLocation>
        <location evidence="2">Cytoplasm</location>
    </subcellularLocation>
    <subcellularLocation>
        <location evidence="1">Nucleus</location>
    </subcellularLocation>
</comment>
<evidence type="ECO:0000256" key="11">
    <source>
        <dbReference type="SAM" id="MobiDB-lite"/>
    </source>
</evidence>
<dbReference type="GO" id="GO:0140708">
    <property type="term" value="P:CAT tailing"/>
    <property type="evidence" value="ECO:0007669"/>
    <property type="project" value="UniProtKB-ARBA"/>
</dbReference>
<organism evidence="14 15">
    <name type="scientific">Branchiostoma lanceolatum</name>
    <name type="common">Common lancelet</name>
    <name type="synonym">Amphioxus lanceolatum</name>
    <dbReference type="NCBI Taxonomy" id="7740"/>
    <lineage>
        <taxon>Eukaryota</taxon>
        <taxon>Metazoa</taxon>
        <taxon>Chordata</taxon>
        <taxon>Cephalochordata</taxon>
        <taxon>Leptocardii</taxon>
        <taxon>Amphioxiformes</taxon>
        <taxon>Branchiostomatidae</taxon>
        <taxon>Branchiostoma</taxon>
    </lineage>
</organism>